<dbReference type="Pfam" id="PF01784">
    <property type="entry name" value="DUF34_NIF3"/>
    <property type="match status" value="1"/>
</dbReference>
<dbReference type="GO" id="GO:0005737">
    <property type="term" value="C:cytoplasm"/>
    <property type="evidence" value="ECO:0007669"/>
    <property type="project" value="TreeGrafter"/>
</dbReference>
<accession>X0VWY6</accession>
<dbReference type="InterPro" id="IPR036069">
    <property type="entry name" value="DUF34/NIF3_sf"/>
</dbReference>
<keyword evidence="2" id="KW-0479">Metal-binding</keyword>
<evidence type="ECO:0000256" key="2">
    <source>
        <dbReference type="ARBA" id="ARBA00022723"/>
    </source>
</evidence>
<sequence length="82" mass="8795">ACGSAGEFLQPAHQAGCDVLLTGETNFHTCLAAEATGVVLMLVGHYASERFGLECLAEIVSGEFADVEVWCSQKEKDPLHWV</sequence>
<evidence type="ECO:0000313" key="3">
    <source>
        <dbReference type="EMBL" id="GAG22825.1"/>
    </source>
</evidence>
<dbReference type="EMBL" id="BARS01035818">
    <property type="protein sequence ID" value="GAG22825.1"/>
    <property type="molecule type" value="Genomic_DNA"/>
</dbReference>
<evidence type="ECO:0008006" key="4">
    <source>
        <dbReference type="Google" id="ProtNLM"/>
    </source>
</evidence>
<evidence type="ECO:0000256" key="1">
    <source>
        <dbReference type="ARBA" id="ARBA00006964"/>
    </source>
</evidence>
<dbReference type="GO" id="GO:0046872">
    <property type="term" value="F:metal ion binding"/>
    <property type="evidence" value="ECO:0007669"/>
    <property type="project" value="UniProtKB-KW"/>
</dbReference>
<dbReference type="AlphaFoldDB" id="X0VWY6"/>
<reference evidence="3" key="1">
    <citation type="journal article" date="2014" name="Front. Microbiol.">
        <title>High frequency of phylogenetically diverse reductive dehalogenase-homologous genes in deep subseafloor sedimentary metagenomes.</title>
        <authorList>
            <person name="Kawai M."/>
            <person name="Futagami T."/>
            <person name="Toyoda A."/>
            <person name="Takaki Y."/>
            <person name="Nishi S."/>
            <person name="Hori S."/>
            <person name="Arai W."/>
            <person name="Tsubouchi T."/>
            <person name="Morono Y."/>
            <person name="Uchiyama I."/>
            <person name="Ito T."/>
            <person name="Fujiyama A."/>
            <person name="Inagaki F."/>
            <person name="Takami H."/>
        </authorList>
    </citation>
    <scope>NUCLEOTIDE SEQUENCE</scope>
    <source>
        <strain evidence="3">Expedition CK06-06</strain>
    </source>
</reference>
<organism evidence="3">
    <name type="scientific">marine sediment metagenome</name>
    <dbReference type="NCBI Taxonomy" id="412755"/>
    <lineage>
        <taxon>unclassified sequences</taxon>
        <taxon>metagenomes</taxon>
        <taxon>ecological metagenomes</taxon>
    </lineage>
</organism>
<dbReference type="Gene3D" id="3.40.1390.30">
    <property type="entry name" value="NIF3 (NGG1p interacting factor 3)-like"/>
    <property type="match status" value="1"/>
</dbReference>
<proteinExistence type="inferred from homology"/>
<dbReference type="PANTHER" id="PTHR13799">
    <property type="entry name" value="NGG1 INTERACTING FACTOR 3"/>
    <property type="match status" value="1"/>
</dbReference>
<feature type="non-terminal residue" evidence="3">
    <location>
        <position position="1"/>
    </location>
</feature>
<dbReference type="SUPFAM" id="SSF102705">
    <property type="entry name" value="NIF3 (NGG1p interacting factor 3)-like"/>
    <property type="match status" value="1"/>
</dbReference>
<dbReference type="InterPro" id="IPR002678">
    <property type="entry name" value="DUF34/NIF3"/>
</dbReference>
<name>X0VWY6_9ZZZZ</name>
<comment type="caution">
    <text evidence="3">The sequence shown here is derived from an EMBL/GenBank/DDBJ whole genome shotgun (WGS) entry which is preliminary data.</text>
</comment>
<comment type="similarity">
    <text evidence="1">Belongs to the GTP cyclohydrolase I type 2/NIF3 family.</text>
</comment>
<dbReference type="PANTHER" id="PTHR13799:SF14">
    <property type="entry name" value="GTP CYCLOHYDROLASE 1 TYPE 2 HOMOLOG"/>
    <property type="match status" value="1"/>
</dbReference>
<protein>
    <recommendedName>
        <fullName evidence="4">Nif3-like dinuclear metal center hexameric protein</fullName>
    </recommendedName>
</protein>
<gene>
    <name evidence="3" type="ORF">S01H1_55131</name>
</gene>